<organism evidence="1 2">
    <name type="scientific">Candidatus Cyrtobacter comes</name>
    <dbReference type="NCBI Taxonomy" id="675776"/>
    <lineage>
        <taxon>Bacteria</taxon>
        <taxon>Pseudomonadati</taxon>
        <taxon>Pseudomonadota</taxon>
        <taxon>Alphaproteobacteria</taxon>
        <taxon>Rickettsiales</taxon>
        <taxon>Candidatus Midichloriaceae</taxon>
        <taxon>Candidatus Cyrtobacter</taxon>
    </lineage>
</organism>
<accession>A0ABU5L8Q5</accession>
<sequence length="81" mass="9287">MDPNLNHNPNLFDILSTVSPISRIYNDAIWCVETMKYILFESNIWPFSASLLGLLFEPNDTETFSIGSNVRDELGFLIFDI</sequence>
<reference evidence="1 2" key="1">
    <citation type="submission" date="2023-02" db="EMBL/GenBank/DDBJ databases">
        <title>Host association and intracellularity evolved multiple times independently in the Rickettsiales.</title>
        <authorList>
            <person name="Castelli M."/>
            <person name="Nardi T."/>
            <person name="Gammuto L."/>
            <person name="Bellinzona G."/>
            <person name="Sabaneyeva E."/>
            <person name="Potekhin A."/>
            <person name="Serra V."/>
            <person name="Petroni G."/>
            <person name="Sassera D."/>
        </authorList>
    </citation>
    <scope>NUCLEOTIDE SEQUENCE [LARGE SCALE GENOMIC DNA]</scope>
    <source>
        <strain evidence="1 2">BOD18</strain>
    </source>
</reference>
<dbReference type="EMBL" id="JARGYT010000029">
    <property type="protein sequence ID" value="MDZ5762234.1"/>
    <property type="molecule type" value="Genomic_DNA"/>
</dbReference>
<comment type="caution">
    <text evidence="1">The sequence shown here is derived from an EMBL/GenBank/DDBJ whole genome shotgun (WGS) entry which is preliminary data.</text>
</comment>
<protein>
    <submittedName>
        <fullName evidence="1">Uncharacterized protein</fullName>
    </submittedName>
</protein>
<evidence type="ECO:0000313" key="1">
    <source>
        <dbReference type="EMBL" id="MDZ5762234.1"/>
    </source>
</evidence>
<evidence type="ECO:0000313" key="2">
    <source>
        <dbReference type="Proteomes" id="UP001293791"/>
    </source>
</evidence>
<dbReference type="RefSeq" id="WP_322497713.1">
    <property type="nucleotide sequence ID" value="NZ_JARGYT010000029.1"/>
</dbReference>
<gene>
    <name evidence="1" type="ORF">Cyrtocomes_00609</name>
</gene>
<dbReference type="Proteomes" id="UP001293791">
    <property type="component" value="Unassembled WGS sequence"/>
</dbReference>
<keyword evidence="2" id="KW-1185">Reference proteome</keyword>
<proteinExistence type="predicted"/>
<name>A0ABU5L8Q5_9RICK</name>